<feature type="domain" description="NB-ARC" evidence="4">
    <location>
        <begin position="367"/>
        <end position="532"/>
    </location>
</feature>
<dbReference type="PANTHER" id="PTHR46082">
    <property type="entry name" value="ATP/GTP-BINDING PROTEIN-RELATED"/>
    <property type="match status" value="1"/>
</dbReference>
<dbReference type="InterPro" id="IPR012908">
    <property type="entry name" value="PGAP1-ab_dom-like"/>
</dbReference>
<dbReference type="RefSeq" id="XP_040735894.1">
    <property type="nucleotide sequence ID" value="XM_040880081.1"/>
</dbReference>
<dbReference type="SUPFAM" id="SSF53474">
    <property type="entry name" value="alpha/beta-Hydrolases"/>
    <property type="match status" value="1"/>
</dbReference>
<dbReference type="Pfam" id="PF13424">
    <property type="entry name" value="TPR_12"/>
    <property type="match status" value="2"/>
</dbReference>
<dbReference type="PANTHER" id="PTHR46082:SF6">
    <property type="entry name" value="AAA+ ATPASE DOMAIN-CONTAINING PROTEIN-RELATED"/>
    <property type="match status" value="1"/>
</dbReference>
<name>A0A364L6G4_TALAM</name>
<keyword evidence="3" id="KW-1133">Transmembrane helix</keyword>
<evidence type="ECO:0000259" key="4">
    <source>
        <dbReference type="Pfam" id="PF00931"/>
    </source>
</evidence>
<sequence length="1194" mass="138391">MWRVTYTVGVIVPLVAVIIYDFLIRGIPSPVNPAQAHKALLGVVPASNYTQPQGSNGIDIIFVHGLGSNPATTWQARRVTDSGEEDVTWVSDLLPDDLRHLEDGDIRLYFFNFESFWKRDAVQVRLATIGNDFLEHMANSIRRSQEDLNRNFIFVGYSYGGLVIKEALTLARGNPNFEYVSQHTKAIVFLGTPHRGSTFSTWGRRMARLLRLIGSNPSILGEIEYDSTMLLDLHTSFEASIDEKIQIVNVFEQRPTLLFSLWFFRWREFCVREQSAKFGGGRVRNIGLPVDHRGLNKFSSRNSNYQMVLSILSNAISSEPRQTRRSQGTKDEFQITLQLPVLRNNRFSGRTHLLQQVHRYFKDECPDSQQCIFALHGPGGIGKTQIAIEYAYSYKNNYSAVFWIDGASESAIRRSLTHAAEQVLQHFRNTHTNDTEYKSFEAQLVGDVSSSVAKFSTAVGGIMNWLAKQQNDEWLLIFDNVDDLDSFDVRNYFPRVSFGSILITSRRKDISGYWRSTEVEEMSEDEGRSLFATNCGFNGKIDDRVIHELLELLGYFPLAIEQASAYISAQQKFLPEQPEQFTRAIQKYIEQYHVNAERLLAHRRPQSMWDYRNDTILTTWEVSLQRVEEEKPEAADLLFLSGFLSNNDIFEEMLSDDTRFQTHKESIHHLLLLLSSFSLVRFSSSMDAITIHPLIHYWIRQRLPLQRKQELSDRALRLLARTLRLRKREGRLHDDYEYRLVPHVHAALENARTYLSKATPSASANPQNPPEHQSLPRVISLIYETPQWWYLWLMGQLQEACLSFKSLHREDEQLEGDPWFLAYKLTIAVRNYNLPVAEKFFRWELSEAYIRLHPMHPRSLTIAGDLAWVLYRLQRFEESRRWYKWLLTARQRVLGRGNYATMVAFMGLAALYEVERNFDKALELKLTAYEGRLATLGRGNMLTQNAAKWVADHYLHLQKYDEADQWYSLAFEGRNHTLGPDHEDTLQLAHNIGLTYEFQSQFDEALEWYSLAFEGRNHTLGPDHEDTLYSAHNIGNTYYKQAQFDKALEWYSIAYTGRNHTLGPDHENTLQSAYDIGLTYEFQSQFDKALEWFFIAYKGQNYTLGPNHEDTLWTVYNIGIVYEKQYQFNKALEYYTIAFKVFNDTLGPGHEDTLTTAHRMEVVRRSQEQATANVIKETQTNHITALPQREPLED</sequence>
<dbReference type="InterPro" id="IPR011990">
    <property type="entry name" value="TPR-like_helical_dom_sf"/>
</dbReference>
<dbReference type="Pfam" id="PF13374">
    <property type="entry name" value="TPR_10"/>
    <property type="match status" value="1"/>
</dbReference>
<feature type="transmembrane region" description="Helical" evidence="3">
    <location>
        <begin position="6"/>
        <end position="24"/>
    </location>
</feature>
<dbReference type="STRING" id="1196081.A0A364L6G4"/>
<evidence type="ECO:0000256" key="3">
    <source>
        <dbReference type="RuleBase" id="RU365011"/>
    </source>
</evidence>
<organism evidence="6 7">
    <name type="scientific">Talaromyces amestolkiae</name>
    <dbReference type="NCBI Taxonomy" id="1196081"/>
    <lineage>
        <taxon>Eukaryota</taxon>
        <taxon>Fungi</taxon>
        <taxon>Dikarya</taxon>
        <taxon>Ascomycota</taxon>
        <taxon>Pezizomycotina</taxon>
        <taxon>Eurotiomycetes</taxon>
        <taxon>Eurotiomycetidae</taxon>
        <taxon>Eurotiales</taxon>
        <taxon>Trichocomaceae</taxon>
        <taxon>Talaromyces</taxon>
        <taxon>Talaromyces sect. Talaromyces</taxon>
    </lineage>
</organism>
<dbReference type="OrthoDB" id="4226371at2759"/>
<dbReference type="GO" id="GO:0005789">
    <property type="term" value="C:endoplasmic reticulum membrane"/>
    <property type="evidence" value="ECO:0007669"/>
    <property type="project" value="UniProtKB-SubCell"/>
</dbReference>
<dbReference type="SUPFAM" id="SSF81901">
    <property type="entry name" value="HCP-like"/>
    <property type="match status" value="1"/>
</dbReference>
<dbReference type="GO" id="GO:0015031">
    <property type="term" value="P:protein transport"/>
    <property type="evidence" value="ECO:0007669"/>
    <property type="project" value="UniProtKB-KW"/>
</dbReference>
<dbReference type="InterPro" id="IPR002182">
    <property type="entry name" value="NB-ARC"/>
</dbReference>
<dbReference type="Gene3D" id="3.40.50.1820">
    <property type="entry name" value="alpha/beta hydrolase"/>
    <property type="match status" value="1"/>
</dbReference>
<dbReference type="InterPro" id="IPR029058">
    <property type="entry name" value="AB_hydrolase_fold"/>
</dbReference>
<dbReference type="GO" id="GO:0016788">
    <property type="term" value="F:hydrolase activity, acting on ester bonds"/>
    <property type="evidence" value="ECO:0007669"/>
    <property type="project" value="InterPro"/>
</dbReference>
<dbReference type="EMBL" id="MIKG01000015">
    <property type="protein sequence ID" value="RAO71379.1"/>
    <property type="molecule type" value="Genomic_DNA"/>
</dbReference>
<keyword evidence="3" id="KW-0378">Hydrolase</keyword>
<keyword evidence="7" id="KW-1185">Reference proteome</keyword>
<dbReference type="GO" id="GO:0043531">
    <property type="term" value="F:ADP binding"/>
    <property type="evidence" value="ECO:0007669"/>
    <property type="project" value="InterPro"/>
</dbReference>
<dbReference type="EC" id="3.1.-.-" evidence="3"/>
<dbReference type="Gene3D" id="3.40.50.300">
    <property type="entry name" value="P-loop containing nucleotide triphosphate hydrolases"/>
    <property type="match status" value="1"/>
</dbReference>
<comment type="similarity">
    <text evidence="3">Belongs to the GPI inositol-deacylase family.</text>
</comment>
<keyword evidence="3" id="KW-0653">Protein transport</keyword>
<evidence type="ECO:0000256" key="1">
    <source>
        <dbReference type="ARBA" id="ARBA00003496"/>
    </source>
</evidence>
<gene>
    <name evidence="6" type="ORF">BHQ10_007391</name>
</gene>
<dbReference type="InterPro" id="IPR019734">
    <property type="entry name" value="TPR_rpt"/>
</dbReference>
<keyword evidence="3" id="KW-0472">Membrane</keyword>
<dbReference type="Gene3D" id="1.25.40.10">
    <property type="entry name" value="Tetratricopeptide repeat domain"/>
    <property type="match status" value="2"/>
</dbReference>
<dbReference type="GeneID" id="63796606"/>
<evidence type="ECO:0000313" key="6">
    <source>
        <dbReference type="EMBL" id="RAO71379.1"/>
    </source>
</evidence>
<comment type="function">
    <text evidence="1 3">Involved in inositol deacylation of GPI-anchored proteins which plays important roles in the quality control and ER-associated degradation of GPI-anchored proteins.</text>
</comment>
<dbReference type="Pfam" id="PF00931">
    <property type="entry name" value="NB-ARC"/>
    <property type="match status" value="1"/>
</dbReference>
<dbReference type="SMART" id="SM00028">
    <property type="entry name" value="TPR"/>
    <property type="match status" value="3"/>
</dbReference>
<protein>
    <recommendedName>
        <fullName evidence="2 3">GPI inositol-deacylase</fullName>
        <ecNumber evidence="3">3.1.-.-</ecNumber>
    </recommendedName>
</protein>
<keyword evidence="3" id="KW-0256">Endoplasmic reticulum</keyword>
<dbReference type="SUPFAM" id="SSF52540">
    <property type="entry name" value="P-loop containing nucleoside triphosphate hydrolases"/>
    <property type="match status" value="1"/>
</dbReference>
<dbReference type="InterPro" id="IPR027417">
    <property type="entry name" value="P-loop_NTPase"/>
</dbReference>
<dbReference type="Pfam" id="PF07819">
    <property type="entry name" value="PGAP1"/>
    <property type="match status" value="1"/>
</dbReference>
<dbReference type="Proteomes" id="UP000249363">
    <property type="component" value="Unassembled WGS sequence"/>
</dbReference>
<comment type="caution">
    <text evidence="3">Lacks conserved residue(s) required for the propagation of feature annotation.</text>
</comment>
<accession>A0A364L6G4</accession>
<comment type="subcellular location">
    <subcellularLocation>
        <location evidence="3">Endoplasmic reticulum membrane</location>
    </subcellularLocation>
</comment>
<dbReference type="InterPro" id="IPR053137">
    <property type="entry name" value="NLR-like"/>
</dbReference>
<reference evidence="6 7" key="1">
    <citation type="journal article" date="2017" name="Biotechnol. Biofuels">
        <title>Differential beta-glucosidase expression as a function of carbon source availability in Talaromyces amestolkiae: a genomic and proteomic approach.</title>
        <authorList>
            <person name="de Eugenio L.I."/>
            <person name="Mendez-Liter J.A."/>
            <person name="Nieto-Dominguez M."/>
            <person name="Alonso L."/>
            <person name="Gil-Munoz J."/>
            <person name="Barriuso J."/>
            <person name="Prieto A."/>
            <person name="Martinez M.J."/>
        </authorList>
    </citation>
    <scope>NUCLEOTIDE SEQUENCE [LARGE SCALE GENOMIC DNA]</scope>
    <source>
        <strain evidence="6 7">CIB</strain>
    </source>
</reference>
<keyword evidence="3" id="KW-0812">Transmembrane</keyword>
<evidence type="ECO:0000313" key="7">
    <source>
        <dbReference type="Proteomes" id="UP000249363"/>
    </source>
</evidence>
<comment type="caution">
    <text evidence="6">The sequence shown here is derived from an EMBL/GenBank/DDBJ whole genome shotgun (WGS) entry which is preliminary data.</text>
</comment>
<evidence type="ECO:0000256" key="2">
    <source>
        <dbReference type="ARBA" id="ARBA00015856"/>
    </source>
</evidence>
<keyword evidence="3" id="KW-0813">Transport</keyword>
<evidence type="ECO:0000259" key="5">
    <source>
        <dbReference type="Pfam" id="PF07819"/>
    </source>
</evidence>
<proteinExistence type="inferred from homology"/>
<feature type="domain" description="GPI inositol-deacylase PGAP1-like alpha/beta" evidence="5">
    <location>
        <begin position="56"/>
        <end position="198"/>
    </location>
</feature>
<dbReference type="AlphaFoldDB" id="A0A364L6G4"/>